<organism evidence="2 3">
    <name type="scientific">Bacillus timonensis</name>
    <dbReference type="NCBI Taxonomy" id="1033734"/>
    <lineage>
        <taxon>Bacteria</taxon>
        <taxon>Bacillati</taxon>
        <taxon>Bacillota</taxon>
        <taxon>Bacilli</taxon>
        <taxon>Bacillales</taxon>
        <taxon>Bacillaceae</taxon>
        <taxon>Bacillus</taxon>
    </lineage>
</organism>
<dbReference type="AlphaFoldDB" id="A0A4S3PN85"/>
<dbReference type="RefSeq" id="WP_136380901.1">
    <property type="nucleotide sequence ID" value="NZ_SLUB01000041.1"/>
</dbReference>
<evidence type="ECO:0000313" key="3">
    <source>
        <dbReference type="Proteomes" id="UP000306477"/>
    </source>
</evidence>
<comment type="caution">
    <text evidence="2">The sequence shown here is derived from an EMBL/GenBank/DDBJ whole genome shotgun (WGS) entry which is preliminary data.</text>
</comment>
<dbReference type="EMBL" id="SLUB01000041">
    <property type="protein sequence ID" value="THE10694.1"/>
    <property type="molecule type" value="Genomic_DNA"/>
</dbReference>
<dbReference type="InterPro" id="IPR024301">
    <property type="entry name" value="Amidase_6"/>
</dbReference>
<dbReference type="STRING" id="1033734.GCA_000285535_01529"/>
<keyword evidence="3" id="KW-1185">Reference proteome</keyword>
<gene>
    <name evidence="2" type="ORF">E1I69_17735</name>
</gene>
<proteinExistence type="predicted"/>
<dbReference type="PANTHER" id="PTHR40032:SF1">
    <property type="entry name" value="EXPORTED PROTEIN"/>
    <property type="match status" value="1"/>
</dbReference>
<dbReference type="PANTHER" id="PTHR40032">
    <property type="entry name" value="EXPORTED PROTEIN-RELATED"/>
    <property type="match status" value="1"/>
</dbReference>
<evidence type="ECO:0000259" key="1">
    <source>
        <dbReference type="Pfam" id="PF12671"/>
    </source>
</evidence>
<evidence type="ECO:0000313" key="2">
    <source>
        <dbReference type="EMBL" id="THE10694.1"/>
    </source>
</evidence>
<protein>
    <recommendedName>
        <fullName evidence="1">Putative amidase domain-containing protein</fullName>
    </recommendedName>
</protein>
<dbReference type="OrthoDB" id="9812429at2"/>
<dbReference type="Proteomes" id="UP000306477">
    <property type="component" value="Unassembled WGS sequence"/>
</dbReference>
<accession>A0A4S3PN85</accession>
<feature type="domain" description="Putative amidase" evidence="1">
    <location>
        <begin position="135"/>
        <end position="288"/>
    </location>
</feature>
<name>A0A4S3PN85_9BACI</name>
<reference evidence="2 3" key="1">
    <citation type="journal article" date="2019" name="Indoor Air">
        <title>Impacts of indoor surface finishes on bacterial viability.</title>
        <authorList>
            <person name="Hu J."/>
            <person name="Maamar S.B."/>
            <person name="Glawe A.J."/>
            <person name="Gottel N."/>
            <person name="Gilbert J.A."/>
            <person name="Hartmann E.M."/>
        </authorList>
    </citation>
    <scope>NUCLEOTIDE SEQUENCE [LARGE SCALE GENOMIC DNA]</scope>
    <source>
        <strain evidence="2 3">AF060A6</strain>
    </source>
</reference>
<dbReference type="Pfam" id="PF12671">
    <property type="entry name" value="Amidase_6"/>
    <property type="match status" value="1"/>
</dbReference>
<sequence>MKSTLAKLIEEKAQLFVGNTRSTSSVNLSETDLKLIQRKKELLGKRSAEIVKCKTNAQIIGKNELNGKIHLDYHVHYQYLIRQNKNLYIEEQCEERKAIFSANQLISDCEVPKKIETHYETMDREILEEETRDFKYNRLAAVQYAERWWNDYNPKYKKFTDNCTNFISQCLHAGGAPMYGYPNRSKGWWMQNNNWSYSWTVANSLRWYLTGSRRGLQAKEVSSPKKLLLGDIICYDFEGDGRFNHNTIVVAKDYEGYPLVNAQTQNSRMRYWSYYDSTAYTPNIKYKFFHIINN</sequence>